<dbReference type="Pfam" id="PF14299">
    <property type="entry name" value="PP2"/>
    <property type="match status" value="1"/>
</dbReference>
<evidence type="ECO:0000313" key="1">
    <source>
        <dbReference type="EMBL" id="KAF9622592.1"/>
    </source>
</evidence>
<accession>A0A835IUM9</accession>
<organism evidence="1 2">
    <name type="scientific">Coptis chinensis</name>
    <dbReference type="NCBI Taxonomy" id="261450"/>
    <lineage>
        <taxon>Eukaryota</taxon>
        <taxon>Viridiplantae</taxon>
        <taxon>Streptophyta</taxon>
        <taxon>Embryophyta</taxon>
        <taxon>Tracheophyta</taxon>
        <taxon>Spermatophyta</taxon>
        <taxon>Magnoliopsida</taxon>
        <taxon>Ranunculales</taxon>
        <taxon>Ranunculaceae</taxon>
        <taxon>Coptidoideae</taxon>
        <taxon>Coptis</taxon>
    </lineage>
</organism>
<dbReference type="Proteomes" id="UP000631114">
    <property type="component" value="Unassembled WGS sequence"/>
</dbReference>
<proteinExistence type="predicted"/>
<dbReference type="PANTHER" id="PTHR32278:SF111">
    <property type="entry name" value="F-BOX PROTEIN PP2-B12-RELATED"/>
    <property type="match status" value="1"/>
</dbReference>
<dbReference type="OrthoDB" id="1918565at2759"/>
<gene>
    <name evidence="1" type="ORF">IFM89_032491</name>
</gene>
<reference evidence="1 2" key="1">
    <citation type="submission" date="2020-10" db="EMBL/GenBank/DDBJ databases">
        <title>The Coptis chinensis genome and diversification of protoberbering-type alkaloids.</title>
        <authorList>
            <person name="Wang B."/>
            <person name="Shu S."/>
            <person name="Song C."/>
            <person name="Liu Y."/>
        </authorList>
    </citation>
    <scope>NUCLEOTIDE SEQUENCE [LARGE SCALE GENOMIC DNA]</scope>
    <source>
        <strain evidence="1">HL-2020</strain>
        <tissue evidence="1">Leaf</tissue>
    </source>
</reference>
<protein>
    <submittedName>
        <fullName evidence="1">Uncharacterized protein</fullName>
    </submittedName>
</protein>
<sequence length="84" mass="9704">MSGKKCFMIGAKELKITWSDTPQYWKWIPLPNSRHVDLKTHPQRSQSNFLEEEVVRMENEVKAGHWKAGLIVEGIEVRPKGIST</sequence>
<dbReference type="InterPro" id="IPR025886">
    <property type="entry name" value="PP2-like"/>
</dbReference>
<dbReference type="EMBL" id="JADFTS010000002">
    <property type="protein sequence ID" value="KAF9622592.1"/>
    <property type="molecule type" value="Genomic_DNA"/>
</dbReference>
<dbReference type="AlphaFoldDB" id="A0A835IUM9"/>
<comment type="caution">
    <text evidence="1">The sequence shown here is derived from an EMBL/GenBank/DDBJ whole genome shotgun (WGS) entry which is preliminary data.</text>
</comment>
<name>A0A835IUM9_9MAGN</name>
<dbReference type="PANTHER" id="PTHR32278">
    <property type="entry name" value="F-BOX DOMAIN-CONTAINING PROTEIN"/>
    <property type="match status" value="1"/>
</dbReference>
<evidence type="ECO:0000313" key="2">
    <source>
        <dbReference type="Proteomes" id="UP000631114"/>
    </source>
</evidence>
<keyword evidence="2" id="KW-1185">Reference proteome</keyword>